<name>A0A9J6G9U6_HAELO</name>
<dbReference type="VEuPathDB" id="VectorBase:HLOH_053550"/>
<feature type="compositionally biased region" description="Basic and acidic residues" evidence="1">
    <location>
        <begin position="58"/>
        <end position="73"/>
    </location>
</feature>
<gene>
    <name evidence="2" type="ORF">HPB48_004487</name>
</gene>
<evidence type="ECO:0000313" key="3">
    <source>
        <dbReference type="Proteomes" id="UP000821853"/>
    </source>
</evidence>
<protein>
    <submittedName>
        <fullName evidence="2">Uncharacterized protein</fullName>
    </submittedName>
</protein>
<keyword evidence="3" id="KW-1185">Reference proteome</keyword>
<accession>A0A9J6G9U6</accession>
<proteinExistence type="predicted"/>
<dbReference type="Proteomes" id="UP000821853">
    <property type="component" value="Chromosome 3"/>
</dbReference>
<comment type="caution">
    <text evidence="2">The sequence shown here is derived from an EMBL/GenBank/DDBJ whole genome shotgun (WGS) entry which is preliminary data.</text>
</comment>
<dbReference type="EMBL" id="JABSTR010000005">
    <property type="protein sequence ID" value="KAH9371124.1"/>
    <property type="molecule type" value="Genomic_DNA"/>
</dbReference>
<feature type="region of interest" description="Disordered" evidence="1">
    <location>
        <begin position="39"/>
        <end position="105"/>
    </location>
</feature>
<sequence length="105" mass="12274">MFPPSRTLSRTTTACLLRQKDVPHHCQPKWALCAGEHVTSSKEWPKRFLPPVSRSKKQREVTKGRRTSRESRSRSISRGPSRERSKTRFQVQVPRENTFRQAKIC</sequence>
<dbReference type="AlphaFoldDB" id="A0A9J6G9U6"/>
<organism evidence="2 3">
    <name type="scientific">Haemaphysalis longicornis</name>
    <name type="common">Bush tick</name>
    <dbReference type="NCBI Taxonomy" id="44386"/>
    <lineage>
        <taxon>Eukaryota</taxon>
        <taxon>Metazoa</taxon>
        <taxon>Ecdysozoa</taxon>
        <taxon>Arthropoda</taxon>
        <taxon>Chelicerata</taxon>
        <taxon>Arachnida</taxon>
        <taxon>Acari</taxon>
        <taxon>Parasitiformes</taxon>
        <taxon>Ixodida</taxon>
        <taxon>Ixodoidea</taxon>
        <taxon>Ixodidae</taxon>
        <taxon>Haemaphysalinae</taxon>
        <taxon>Haemaphysalis</taxon>
    </lineage>
</organism>
<evidence type="ECO:0000313" key="2">
    <source>
        <dbReference type="EMBL" id="KAH9371124.1"/>
    </source>
</evidence>
<evidence type="ECO:0000256" key="1">
    <source>
        <dbReference type="SAM" id="MobiDB-lite"/>
    </source>
</evidence>
<reference evidence="2 3" key="1">
    <citation type="journal article" date="2020" name="Cell">
        <title>Large-Scale Comparative Analyses of Tick Genomes Elucidate Their Genetic Diversity and Vector Capacities.</title>
        <authorList>
            <consortium name="Tick Genome and Microbiome Consortium (TIGMIC)"/>
            <person name="Jia N."/>
            <person name="Wang J."/>
            <person name="Shi W."/>
            <person name="Du L."/>
            <person name="Sun Y."/>
            <person name="Zhan W."/>
            <person name="Jiang J.F."/>
            <person name="Wang Q."/>
            <person name="Zhang B."/>
            <person name="Ji P."/>
            <person name="Bell-Sakyi L."/>
            <person name="Cui X.M."/>
            <person name="Yuan T.T."/>
            <person name="Jiang B.G."/>
            <person name="Yang W.F."/>
            <person name="Lam T.T."/>
            <person name="Chang Q.C."/>
            <person name="Ding S.J."/>
            <person name="Wang X.J."/>
            <person name="Zhu J.G."/>
            <person name="Ruan X.D."/>
            <person name="Zhao L."/>
            <person name="Wei J.T."/>
            <person name="Ye R.Z."/>
            <person name="Que T.C."/>
            <person name="Du C.H."/>
            <person name="Zhou Y.H."/>
            <person name="Cheng J.X."/>
            <person name="Dai P.F."/>
            <person name="Guo W.B."/>
            <person name="Han X.H."/>
            <person name="Huang E.J."/>
            <person name="Li L.F."/>
            <person name="Wei W."/>
            <person name="Gao Y.C."/>
            <person name="Liu J.Z."/>
            <person name="Shao H.Z."/>
            <person name="Wang X."/>
            <person name="Wang C.C."/>
            <person name="Yang T.C."/>
            <person name="Huo Q.B."/>
            <person name="Li W."/>
            <person name="Chen H.Y."/>
            <person name="Chen S.E."/>
            <person name="Zhou L.G."/>
            <person name="Ni X.B."/>
            <person name="Tian J.H."/>
            <person name="Sheng Y."/>
            <person name="Liu T."/>
            <person name="Pan Y.S."/>
            <person name="Xia L.Y."/>
            <person name="Li J."/>
            <person name="Zhao F."/>
            <person name="Cao W.C."/>
        </authorList>
    </citation>
    <scope>NUCLEOTIDE SEQUENCE [LARGE SCALE GENOMIC DNA]</scope>
    <source>
        <strain evidence="2">HaeL-2018</strain>
    </source>
</reference>